<dbReference type="Pfam" id="PF18074">
    <property type="entry name" value="PriA_C"/>
    <property type="match status" value="1"/>
</dbReference>
<gene>
    <name evidence="5" type="ORF">L3081_17435</name>
</gene>
<comment type="caution">
    <text evidence="5">The sequence shown here is derived from an EMBL/GenBank/DDBJ whole genome shotgun (WGS) entry which is preliminary data.</text>
</comment>
<feature type="domain" description="Primosomal protein N C-terminal" evidence="4">
    <location>
        <begin position="39"/>
        <end position="130"/>
    </location>
</feature>
<dbReference type="InterPro" id="IPR041236">
    <property type="entry name" value="PriA_C"/>
</dbReference>
<proteinExistence type="predicted"/>
<protein>
    <recommendedName>
        <fullName evidence="4">Primosomal protein N C-terminal domain-containing protein</fullName>
    </recommendedName>
</protein>
<dbReference type="EMBL" id="JAKKSL010000003">
    <property type="protein sequence ID" value="MCI2284848.1"/>
    <property type="molecule type" value="Genomic_DNA"/>
</dbReference>
<evidence type="ECO:0000256" key="1">
    <source>
        <dbReference type="ARBA" id="ARBA00022741"/>
    </source>
</evidence>
<dbReference type="PANTHER" id="PTHR30580:SF0">
    <property type="entry name" value="PRIMOSOMAL PROTEIN N"/>
    <property type="match status" value="1"/>
</dbReference>
<reference evidence="5" key="1">
    <citation type="submission" date="2022-01" db="EMBL/GenBank/DDBJ databases">
        <title>Colwellia maritima, isolated from seawater.</title>
        <authorList>
            <person name="Kristyanto S."/>
            <person name="Jung J."/>
            <person name="Jeon C.O."/>
        </authorList>
    </citation>
    <scope>NUCLEOTIDE SEQUENCE</scope>
    <source>
        <strain evidence="5">MSW7</strain>
    </source>
</reference>
<organism evidence="5 6">
    <name type="scientific">Colwellia maritima</name>
    <dbReference type="NCBI Taxonomy" id="2912588"/>
    <lineage>
        <taxon>Bacteria</taxon>
        <taxon>Pseudomonadati</taxon>
        <taxon>Pseudomonadota</taxon>
        <taxon>Gammaproteobacteria</taxon>
        <taxon>Alteromonadales</taxon>
        <taxon>Colwelliaceae</taxon>
        <taxon>Colwellia</taxon>
    </lineage>
</organism>
<evidence type="ECO:0000313" key="5">
    <source>
        <dbReference type="EMBL" id="MCI2284848.1"/>
    </source>
</evidence>
<evidence type="ECO:0000259" key="4">
    <source>
        <dbReference type="Pfam" id="PF18074"/>
    </source>
</evidence>
<evidence type="ECO:0000256" key="3">
    <source>
        <dbReference type="ARBA" id="ARBA00023125"/>
    </source>
</evidence>
<name>A0ABS9X3N6_9GAMM</name>
<keyword evidence="6" id="KW-1185">Reference proteome</keyword>
<dbReference type="PANTHER" id="PTHR30580">
    <property type="entry name" value="PRIMOSOMAL PROTEIN N"/>
    <property type="match status" value="1"/>
</dbReference>
<evidence type="ECO:0000256" key="2">
    <source>
        <dbReference type="ARBA" id="ARBA00022840"/>
    </source>
</evidence>
<keyword evidence="2" id="KW-0067">ATP-binding</keyword>
<dbReference type="RefSeq" id="WP_242287311.1">
    <property type="nucleotide sequence ID" value="NZ_JAKKSL010000003.1"/>
</dbReference>
<evidence type="ECO:0000313" key="6">
    <source>
        <dbReference type="Proteomes" id="UP001139646"/>
    </source>
</evidence>
<keyword evidence="1" id="KW-0547">Nucleotide-binding</keyword>
<dbReference type="Proteomes" id="UP001139646">
    <property type="component" value="Unassembled WGS sequence"/>
</dbReference>
<sequence length="135" mass="15631">MLVQTNYPDHPLLQDLVHNGYQHFAKQALVERKQARLPPFSYQALFRAEANYPSYPEKFLRSLAEITLENCQYAGPIPAAMEKKAGKFRYHLILQATSRKSLHLAIAQLLTAIPQNEWLSKVRWSLDIDPIDLNW</sequence>
<accession>A0ABS9X3N6</accession>
<keyword evidence="3" id="KW-0238">DNA-binding</keyword>